<evidence type="ECO:0000313" key="1">
    <source>
        <dbReference type="EMBL" id="NMG17962.1"/>
    </source>
</evidence>
<gene>
    <name evidence="1" type="ORF">DP116_00280</name>
</gene>
<evidence type="ECO:0000313" key="2">
    <source>
        <dbReference type="Proteomes" id="UP000718564"/>
    </source>
</evidence>
<dbReference type="EMBL" id="QMEB01000001">
    <property type="protein sequence ID" value="NMG17962.1"/>
    <property type="molecule type" value="Genomic_DNA"/>
</dbReference>
<keyword evidence="2" id="KW-1185">Reference proteome</keyword>
<reference evidence="1 2" key="1">
    <citation type="submission" date="2018-06" db="EMBL/GenBank/DDBJ databases">
        <title>Comparative genomics of Brasilonema spp. strains.</title>
        <authorList>
            <person name="Alvarenga D.O."/>
            <person name="Fiore M.F."/>
            <person name="Varani A.M."/>
        </authorList>
    </citation>
    <scope>NUCLEOTIDE SEQUENCE [LARGE SCALE GENOMIC DNA]</scope>
    <source>
        <strain evidence="1 2">SPC951</strain>
    </source>
</reference>
<dbReference type="Proteomes" id="UP000718564">
    <property type="component" value="Unassembled WGS sequence"/>
</dbReference>
<comment type="caution">
    <text evidence="1">The sequence shown here is derived from an EMBL/GenBank/DDBJ whole genome shotgun (WGS) entry which is preliminary data.</text>
</comment>
<accession>A0ABX1P229</accession>
<protein>
    <submittedName>
        <fullName evidence="1">Uncharacterized protein</fullName>
    </submittedName>
</protein>
<name>A0ABX1P229_9CYAN</name>
<organism evidence="1 2">
    <name type="scientific">Brasilonema bromeliae SPC951</name>
    <dbReference type="NCBI Taxonomy" id="385972"/>
    <lineage>
        <taxon>Bacteria</taxon>
        <taxon>Bacillati</taxon>
        <taxon>Cyanobacteriota</taxon>
        <taxon>Cyanophyceae</taxon>
        <taxon>Nostocales</taxon>
        <taxon>Scytonemataceae</taxon>
        <taxon>Brasilonema</taxon>
        <taxon>Bromeliae group (in: Brasilonema)</taxon>
    </lineage>
</organism>
<sequence length="102" mass="11374">MITFIKTVPKEHRPLGRFLCEDGVLRLFCLSTFGRCFLDVPSPQIENLGREIGQRIVLGKQGRLPFGQTLLGVSPANTHLTARAKLSRIAKNMPVQFLKVDA</sequence>
<proteinExistence type="predicted"/>